<keyword evidence="5" id="KW-1185">Reference proteome</keyword>
<feature type="compositionally biased region" description="Basic and acidic residues" evidence="1">
    <location>
        <begin position="207"/>
        <end position="221"/>
    </location>
</feature>
<evidence type="ECO:0000256" key="2">
    <source>
        <dbReference type="SAM" id="Phobius"/>
    </source>
</evidence>
<evidence type="ECO:0000256" key="1">
    <source>
        <dbReference type="SAM" id="MobiDB-lite"/>
    </source>
</evidence>
<evidence type="ECO:0000313" key="5">
    <source>
        <dbReference type="Proteomes" id="UP000291116"/>
    </source>
</evidence>
<evidence type="ECO:0000313" key="4">
    <source>
        <dbReference type="EMBL" id="VEU36674.1"/>
    </source>
</evidence>
<evidence type="ECO:0000256" key="3">
    <source>
        <dbReference type="SAM" id="SignalP"/>
    </source>
</evidence>
<keyword evidence="3" id="KW-0732">Signal</keyword>
<sequence length="247" mass="28158">MKFTLSILCLVVAYVFSAEATSLRGKSIPRKETLMQAFLSAAQSGDRRLDQYNYNQYATDDNQNQGDDQVDDSYGDDYVFYDDYALQNCEEGDEDCETVAKYTAYDDTYLANCEEADEDCNNAAAYMTAKKAKEEEELNSNEWSLSNLTDKYNSMSRSSKTWTIVLAVWFTALLVTTSYFCCCRQSLSQREKSRGRRLRESFLGGNRRGDSDGAKTSDERKRGRSKFKFFGRKGNKSKRGNSRGPVY</sequence>
<reference evidence="4 5" key="1">
    <citation type="submission" date="2019-01" db="EMBL/GenBank/DDBJ databases">
        <authorList>
            <person name="Ferrante I. M."/>
        </authorList>
    </citation>
    <scope>NUCLEOTIDE SEQUENCE [LARGE SCALE GENOMIC DNA]</scope>
    <source>
        <strain evidence="4 5">B856</strain>
    </source>
</reference>
<dbReference type="EMBL" id="CAACVS010000099">
    <property type="protein sequence ID" value="VEU36674.1"/>
    <property type="molecule type" value="Genomic_DNA"/>
</dbReference>
<feature type="signal peptide" evidence="3">
    <location>
        <begin position="1"/>
        <end position="20"/>
    </location>
</feature>
<accession>A0A448Z3V1</accession>
<organism evidence="4 5">
    <name type="scientific">Pseudo-nitzschia multistriata</name>
    <dbReference type="NCBI Taxonomy" id="183589"/>
    <lineage>
        <taxon>Eukaryota</taxon>
        <taxon>Sar</taxon>
        <taxon>Stramenopiles</taxon>
        <taxon>Ochrophyta</taxon>
        <taxon>Bacillariophyta</taxon>
        <taxon>Bacillariophyceae</taxon>
        <taxon>Bacillariophycidae</taxon>
        <taxon>Bacillariales</taxon>
        <taxon>Bacillariaceae</taxon>
        <taxon>Pseudo-nitzschia</taxon>
    </lineage>
</organism>
<name>A0A448Z3V1_9STRA</name>
<feature type="transmembrane region" description="Helical" evidence="2">
    <location>
        <begin position="162"/>
        <end position="182"/>
    </location>
</feature>
<keyword evidence="2" id="KW-0812">Transmembrane</keyword>
<feature type="compositionally biased region" description="Basic residues" evidence="1">
    <location>
        <begin position="222"/>
        <end position="241"/>
    </location>
</feature>
<feature type="chain" id="PRO_5019159330" evidence="3">
    <location>
        <begin position="21"/>
        <end position="247"/>
    </location>
</feature>
<proteinExistence type="predicted"/>
<gene>
    <name evidence="4" type="ORF">PSNMU_V1.4_AUG-EV-PASAV3_0034420</name>
</gene>
<keyword evidence="2" id="KW-1133">Transmembrane helix</keyword>
<dbReference type="Proteomes" id="UP000291116">
    <property type="component" value="Unassembled WGS sequence"/>
</dbReference>
<dbReference type="OrthoDB" id="10653829at2759"/>
<protein>
    <submittedName>
        <fullName evidence="4">Uncharacterized protein</fullName>
    </submittedName>
</protein>
<keyword evidence="2" id="KW-0472">Membrane</keyword>
<dbReference type="AlphaFoldDB" id="A0A448Z3V1"/>
<feature type="region of interest" description="Disordered" evidence="1">
    <location>
        <begin position="195"/>
        <end position="247"/>
    </location>
</feature>